<dbReference type="HOGENOM" id="CLU_1993999_0_0_1"/>
<name>A0A0C3AUA0_SERVB</name>
<protein>
    <submittedName>
        <fullName evidence="1">Uncharacterized protein</fullName>
    </submittedName>
</protein>
<accession>A0A0C3AUA0</accession>
<evidence type="ECO:0000313" key="1">
    <source>
        <dbReference type="EMBL" id="KIM28115.1"/>
    </source>
</evidence>
<evidence type="ECO:0000313" key="2">
    <source>
        <dbReference type="Proteomes" id="UP000054097"/>
    </source>
</evidence>
<keyword evidence="2" id="KW-1185">Reference proteome</keyword>
<dbReference type="EMBL" id="KN824295">
    <property type="protein sequence ID" value="KIM28115.1"/>
    <property type="molecule type" value="Genomic_DNA"/>
</dbReference>
<reference evidence="1 2" key="1">
    <citation type="submission" date="2014-04" db="EMBL/GenBank/DDBJ databases">
        <authorList>
            <consortium name="DOE Joint Genome Institute"/>
            <person name="Kuo A."/>
            <person name="Zuccaro A."/>
            <person name="Kohler A."/>
            <person name="Nagy L.G."/>
            <person name="Floudas D."/>
            <person name="Copeland A."/>
            <person name="Barry K.W."/>
            <person name="Cichocki N."/>
            <person name="Veneault-Fourrey C."/>
            <person name="LaButti K."/>
            <person name="Lindquist E.A."/>
            <person name="Lipzen A."/>
            <person name="Lundell T."/>
            <person name="Morin E."/>
            <person name="Murat C."/>
            <person name="Sun H."/>
            <person name="Tunlid A."/>
            <person name="Henrissat B."/>
            <person name="Grigoriev I.V."/>
            <person name="Hibbett D.S."/>
            <person name="Martin F."/>
            <person name="Nordberg H.P."/>
            <person name="Cantor M.N."/>
            <person name="Hua S.X."/>
        </authorList>
    </citation>
    <scope>NUCLEOTIDE SEQUENCE [LARGE SCALE GENOMIC DNA]</scope>
    <source>
        <strain evidence="1 2">MAFF 305830</strain>
    </source>
</reference>
<reference evidence="2" key="2">
    <citation type="submission" date="2015-01" db="EMBL/GenBank/DDBJ databases">
        <title>Evolutionary Origins and Diversification of the Mycorrhizal Mutualists.</title>
        <authorList>
            <consortium name="DOE Joint Genome Institute"/>
            <consortium name="Mycorrhizal Genomics Consortium"/>
            <person name="Kohler A."/>
            <person name="Kuo A."/>
            <person name="Nagy L.G."/>
            <person name="Floudas D."/>
            <person name="Copeland A."/>
            <person name="Barry K.W."/>
            <person name="Cichocki N."/>
            <person name="Veneault-Fourrey C."/>
            <person name="LaButti K."/>
            <person name="Lindquist E.A."/>
            <person name="Lipzen A."/>
            <person name="Lundell T."/>
            <person name="Morin E."/>
            <person name="Murat C."/>
            <person name="Riley R."/>
            <person name="Ohm R."/>
            <person name="Sun H."/>
            <person name="Tunlid A."/>
            <person name="Henrissat B."/>
            <person name="Grigoriev I.V."/>
            <person name="Hibbett D.S."/>
            <person name="Martin F."/>
        </authorList>
    </citation>
    <scope>NUCLEOTIDE SEQUENCE [LARGE SCALE GENOMIC DNA]</scope>
    <source>
        <strain evidence="2">MAFF 305830</strain>
    </source>
</reference>
<sequence length="125" mass="13963">MIVRQPGETVQGWALKEKVSGQANDGVPFAQKRVSAIRQRVLRESKKRVKNPSRRGFYGVAGWLDRTRKYDLPRASDMRYSALRLSYIRKSGIGAALSSDTSESVNGERALAELAALQRIVDDLN</sequence>
<gene>
    <name evidence="1" type="ORF">M408DRAFT_9019</name>
</gene>
<organism evidence="1 2">
    <name type="scientific">Serendipita vermifera MAFF 305830</name>
    <dbReference type="NCBI Taxonomy" id="933852"/>
    <lineage>
        <taxon>Eukaryota</taxon>
        <taxon>Fungi</taxon>
        <taxon>Dikarya</taxon>
        <taxon>Basidiomycota</taxon>
        <taxon>Agaricomycotina</taxon>
        <taxon>Agaricomycetes</taxon>
        <taxon>Sebacinales</taxon>
        <taxon>Serendipitaceae</taxon>
        <taxon>Serendipita</taxon>
    </lineage>
</organism>
<dbReference type="AlphaFoldDB" id="A0A0C3AUA0"/>
<proteinExistence type="predicted"/>
<dbReference type="Proteomes" id="UP000054097">
    <property type="component" value="Unassembled WGS sequence"/>
</dbReference>